<protein>
    <recommendedName>
        <fullName evidence="3">SpoIIAA-like protein</fullName>
    </recommendedName>
</protein>
<dbReference type="EMBL" id="PGFA01000002">
    <property type="protein sequence ID" value="PJJ55010.1"/>
    <property type="molecule type" value="Genomic_DNA"/>
</dbReference>
<gene>
    <name evidence="1" type="ORF">CLV45_3359</name>
</gene>
<comment type="caution">
    <text evidence="1">The sequence shown here is derived from an EMBL/GenBank/DDBJ whole genome shotgun (WGS) entry which is preliminary data.</text>
</comment>
<dbReference type="Proteomes" id="UP000228535">
    <property type="component" value="Unassembled WGS sequence"/>
</dbReference>
<keyword evidence="2" id="KW-1185">Reference proteome</keyword>
<organism evidence="1 2">
    <name type="scientific">Hymenobacter chitinivorans DSM 11115</name>
    <dbReference type="NCBI Taxonomy" id="1121954"/>
    <lineage>
        <taxon>Bacteria</taxon>
        <taxon>Pseudomonadati</taxon>
        <taxon>Bacteroidota</taxon>
        <taxon>Cytophagia</taxon>
        <taxon>Cytophagales</taxon>
        <taxon>Hymenobacteraceae</taxon>
        <taxon>Hymenobacter</taxon>
    </lineage>
</organism>
<evidence type="ECO:0000313" key="2">
    <source>
        <dbReference type="Proteomes" id="UP000228535"/>
    </source>
</evidence>
<dbReference type="RefSeq" id="WP_100337602.1">
    <property type="nucleotide sequence ID" value="NZ_PGFA01000002.1"/>
</dbReference>
<dbReference type="AlphaFoldDB" id="A0A2M9BAN2"/>
<evidence type="ECO:0000313" key="1">
    <source>
        <dbReference type="EMBL" id="PJJ55010.1"/>
    </source>
</evidence>
<dbReference type="OrthoDB" id="884362at2"/>
<accession>A0A2M9BAN2</accession>
<sequence length="140" mass="16381">MYQQVYASDSLDITYRTDACLIIARWLQPVAVADIRSTYEQVLRAAQPYGCRYWLLDIRRRNHSDDDTARWVTDEFFPGAAQQLGGVLYLAVLLSPMYLYEVGTRPRLAQLPAEVNPHYRIQYFTDERQANDWLTDKLDE</sequence>
<reference evidence="1 2" key="1">
    <citation type="submission" date="2017-11" db="EMBL/GenBank/DDBJ databases">
        <title>Genomic Encyclopedia of Archaeal and Bacterial Type Strains, Phase II (KMG-II): From Individual Species to Whole Genera.</title>
        <authorList>
            <person name="Goeker M."/>
        </authorList>
    </citation>
    <scope>NUCLEOTIDE SEQUENCE [LARGE SCALE GENOMIC DNA]</scope>
    <source>
        <strain evidence="1 2">DSM 11115</strain>
    </source>
</reference>
<evidence type="ECO:0008006" key="3">
    <source>
        <dbReference type="Google" id="ProtNLM"/>
    </source>
</evidence>
<name>A0A2M9BAN2_9BACT</name>
<proteinExistence type="predicted"/>